<sequence length="317" mass="34395">MPQGSYYRCTECKEKNETQIFLFSGRRRINSGLRLSSLRPLRKKEYWVPRIQLRRIQSLHEAGDPRNSKKLNSWSQRCYLKLQVGVTPVSGAAARGSRFASITCRHASTRALHPALHSTSLCAAASPDHFAHPLVCEECTFESLAYPCERIFGRGCGACRGAGAAGCLRRAGCGKDESAVSLRRLVAMGLGMSERSPFGARRAATGAMSDVGDDNGTGLAKDVTNVLPIDVQQYEHARHLRTGCVPLAGKSGTQHARTAQIRVHGERPACSLRLRRTQDERSSAKRQLAPCRPSAATPEDAARNGASRLEGGGGKGR</sequence>
<evidence type="ECO:0000256" key="1">
    <source>
        <dbReference type="SAM" id="MobiDB-lite"/>
    </source>
</evidence>
<gene>
    <name evidence="2" type="ORF">GGX14DRAFT_399420</name>
</gene>
<reference evidence="2" key="1">
    <citation type="submission" date="2023-03" db="EMBL/GenBank/DDBJ databases">
        <title>Massive genome expansion in bonnet fungi (Mycena s.s.) driven by repeated elements and novel gene families across ecological guilds.</title>
        <authorList>
            <consortium name="Lawrence Berkeley National Laboratory"/>
            <person name="Harder C.B."/>
            <person name="Miyauchi S."/>
            <person name="Viragh M."/>
            <person name="Kuo A."/>
            <person name="Thoen E."/>
            <person name="Andreopoulos B."/>
            <person name="Lu D."/>
            <person name="Skrede I."/>
            <person name="Drula E."/>
            <person name="Henrissat B."/>
            <person name="Morin E."/>
            <person name="Kohler A."/>
            <person name="Barry K."/>
            <person name="LaButti K."/>
            <person name="Morin E."/>
            <person name="Salamov A."/>
            <person name="Lipzen A."/>
            <person name="Mereny Z."/>
            <person name="Hegedus B."/>
            <person name="Baldrian P."/>
            <person name="Stursova M."/>
            <person name="Weitz H."/>
            <person name="Taylor A."/>
            <person name="Grigoriev I.V."/>
            <person name="Nagy L.G."/>
            <person name="Martin F."/>
            <person name="Kauserud H."/>
        </authorList>
    </citation>
    <scope>NUCLEOTIDE SEQUENCE</scope>
    <source>
        <strain evidence="2">9144</strain>
    </source>
</reference>
<keyword evidence="3" id="KW-1185">Reference proteome</keyword>
<proteinExistence type="predicted"/>
<dbReference type="EMBL" id="JARJCW010000054">
    <property type="protein sequence ID" value="KAJ7202649.1"/>
    <property type="molecule type" value="Genomic_DNA"/>
</dbReference>
<feature type="region of interest" description="Disordered" evidence="1">
    <location>
        <begin position="275"/>
        <end position="317"/>
    </location>
</feature>
<comment type="caution">
    <text evidence="2">The sequence shown here is derived from an EMBL/GenBank/DDBJ whole genome shotgun (WGS) entry which is preliminary data.</text>
</comment>
<name>A0AAD6Y6Y7_9AGAR</name>
<dbReference type="AlphaFoldDB" id="A0AAD6Y6Y7"/>
<evidence type="ECO:0000313" key="2">
    <source>
        <dbReference type="EMBL" id="KAJ7202649.1"/>
    </source>
</evidence>
<dbReference type="Proteomes" id="UP001219525">
    <property type="component" value="Unassembled WGS sequence"/>
</dbReference>
<accession>A0AAD6Y6Y7</accession>
<organism evidence="2 3">
    <name type="scientific">Mycena pura</name>
    <dbReference type="NCBI Taxonomy" id="153505"/>
    <lineage>
        <taxon>Eukaryota</taxon>
        <taxon>Fungi</taxon>
        <taxon>Dikarya</taxon>
        <taxon>Basidiomycota</taxon>
        <taxon>Agaricomycotina</taxon>
        <taxon>Agaricomycetes</taxon>
        <taxon>Agaricomycetidae</taxon>
        <taxon>Agaricales</taxon>
        <taxon>Marasmiineae</taxon>
        <taxon>Mycenaceae</taxon>
        <taxon>Mycena</taxon>
    </lineage>
</organism>
<protein>
    <submittedName>
        <fullName evidence="2">Uncharacterized protein</fullName>
    </submittedName>
</protein>
<evidence type="ECO:0000313" key="3">
    <source>
        <dbReference type="Proteomes" id="UP001219525"/>
    </source>
</evidence>